<keyword evidence="3" id="KW-0804">Transcription</keyword>
<dbReference type="Gene3D" id="1.10.10.10">
    <property type="entry name" value="Winged helix-like DNA-binding domain superfamily/Winged helix DNA-binding domain"/>
    <property type="match status" value="1"/>
</dbReference>
<dbReference type="AlphaFoldDB" id="A0A1B2J0M9"/>
<name>A0A1B2J0M9_9LACO</name>
<dbReference type="PRINTS" id="PR00598">
    <property type="entry name" value="HTHMARR"/>
</dbReference>
<keyword evidence="2" id="KW-0238">DNA-binding</keyword>
<feature type="domain" description="HTH marR-type" evidence="4">
    <location>
        <begin position="1"/>
        <end position="80"/>
    </location>
</feature>
<evidence type="ECO:0000256" key="3">
    <source>
        <dbReference type="ARBA" id="ARBA00023163"/>
    </source>
</evidence>
<reference evidence="5 6" key="1">
    <citation type="submission" date="2016-03" db="EMBL/GenBank/DDBJ databases">
        <title>Pediococcus and Lactobacillus from brewery environment - whole genome sequencing and assembly.</title>
        <authorList>
            <person name="Behr J."/>
            <person name="Geissler A.J."/>
            <person name="Vogel R.F."/>
        </authorList>
    </citation>
    <scope>NUCLEOTIDE SEQUENCE [LARGE SCALE GENOMIC DNA]</scope>
    <source>
        <strain evidence="5 6">TMW 1.1995</strain>
    </source>
</reference>
<protein>
    <recommendedName>
        <fullName evidence="4">HTH marR-type domain-containing protein</fullName>
    </recommendedName>
</protein>
<organism evidence="5 6">
    <name type="scientific">Secundilactobacillus paracollinoides</name>
    <dbReference type="NCBI Taxonomy" id="240427"/>
    <lineage>
        <taxon>Bacteria</taxon>
        <taxon>Bacillati</taxon>
        <taxon>Bacillota</taxon>
        <taxon>Bacilli</taxon>
        <taxon>Lactobacillales</taxon>
        <taxon>Lactobacillaceae</taxon>
        <taxon>Secundilactobacillus</taxon>
    </lineage>
</organism>
<dbReference type="Proteomes" id="UP000093267">
    <property type="component" value="Chromosome"/>
</dbReference>
<dbReference type="InterPro" id="IPR036388">
    <property type="entry name" value="WH-like_DNA-bd_sf"/>
</dbReference>
<evidence type="ECO:0000313" key="6">
    <source>
        <dbReference type="Proteomes" id="UP000093267"/>
    </source>
</evidence>
<evidence type="ECO:0000259" key="4">
    <source>
        <dbReference type="PROSITE" id="PS50995"/>
    </source>
</evidence>
<gene>
    <name evidence="5" type="ORF">AYR63_12335</name>
</gene>
<dbReference type="PROSITE" id="PS50995">
    <property type="entry name" value="HTH_MARR_2"/>
    <property type="match status" value="1"/>
</dbReference>
<evidence type="ECO:0000313" key="5">
    <source>
        <dbReference type="EMBL" id="ANZ67847.1"/>
    </source>
</evidence>
<dbReference type="InterPro" id="IPR036390">
    <property type="entry name" value="WH_DNA-bd_sf"/>
</dbReference>
<keyword evidence="6" id="KW-1185">Reference proteome</keyword>
<dbReference type="GO" id="GO:0003700">
    <property type="term" value="F:DNA-binding transcription factor activity"/>
    <property type="evidence" value="ECO:0007669"/>
    <property type="project" value="InterPro"/>
</dbReference>
<dbReference type="EMBL" id="CP014924">
    <property type="protein sequence ID" value="ANZ67847.1"/>
    <property type="molecule type" value="Genomic_DNA"/>
</dbReference>
<dbReference type="GO" id="GO:0003677">
    <property type="term" value="F:DNA binding"/>
    <property type="evidence" value="ECO:0007669"/>
    <property type="project" value="UniProtKB-KW"/>
</dbReference>
<evidence type="ECO:0000256" key="1">
    <source>
        <dbReference type="ARBA" id="ARBA00023015"/>
    </source>
</evidence>
<accession>A0A1B2J0M9</accession>
<proteinExistence type="predicted"/>
<sequence>MTRAIKQLVTLGFVVRQQSPTDKRAFQLNLTAEGEALYPKLNAILQKEEAEVRQAAKNVIPDFDADQFVAVLHLISHLHGDTDKQ</sequence>
<dbReference type="PANTHER" id="PTHR42756:SF1">
    <property type="entry name" value="TRANSCRIPTIONAL REPRESSOR OF EMRAB OPERON"/>
    <property type="match status" value="1"/>
</dbReference>
<dbReference type="InterPro" id="IPR000835">
    <property type="entry name" value="HTH_MarR-typ"/>
</dbReference>
<keyword evidence="1" id="KW-0805">Transcription regulation</keyword>
<dbReference type="PANTHER" id="PTHR42756">
    <property type="entry name" value="TRANSCRIPTIONAL REGULATOR, MARR"/>
    <property type="match status" value="1"/>
</dbReference>
<dbReference type="SUPFAM" id="SSF46785">
    <property type="entry name" value="Winged helix' DNA-binding domain"/>
    <property type="match status" value="1"/>
</dbReference>
<dbReference type="STRING" id="240427.AYR62_05305"/>
<evidence type="ECO:0000256" key="2">
    <source>
        <dbReference type="ARBA" id="ARBA00023125"/>
    </source>
</evidence>